<comment type="cofactor">
    <cofactor evidence="1 8">
        <name>heme</name>
        <dbReference type="ChEBI" id="CHEBI:30413"/>
    </cofactor>
</comment>
<dbReference type="InterPro" id="IPR001128">
    <property type="entry name" value="Cyt_P450"/>
</dbReference>
<evidence type="ECO:0000256" key="5">
    <source>
        <dbReference type="ARBA" id="ARBA00023002"/>
    </source>
</evidence>
<feature type="signal peptide" evidence="10">
    <location>
        <begin position="1"/>
        <end position="27"/>
    </location>
</feature>
<dbReference type="Proteomes" id="UP000317650">
    <property type="component" value="Chromosome 9"/>
</dbReference>
<evidence type="ECO:0000256" key="1">
    <source>
        <dbReference type="ARBA" id="ARBA00001971"/>
    </source>
</evidence>
<dbReference type="GO" id="GO:0005506">
    <property type="term" value="F:iron ion binding"/>
    <property type="evidence" value="ECO:0007669"/>
    <property type="project" value="InterPro"/>
</dbReference>
<evidence type="ECO:0000256" key="4">
    <source>
        <dbReference type="ARBA" id="ARBA00022723"/>
    </source>
</evidence>
<dbReference type="InterPro" id="IPR036396">
    <property type="entry name" value="Cyt_P450_sf"/>
</dbReference>
<evidence type="ECO:0000256" key="6">
    <source>
        <dbReference type="ARBA" id="ARBA00023004"/>
    </source>
</evidence>
<dbReference type="SUPFAM" id="SSF48264">
    <property type="entry name" value="Cytochrome P450"/>
    <property type="match status" value="1"/>
</dbReference>
<dbReference type="PANTHER" id="PTHR47955">
    <property type="entry name" value="CYTOCHROME P450 FAMILY 71 PROTEIN"/>
    <property type="match status" value="1"/>
</dbReference>
<dbReference type="PROSITE" id="PS00086">
    <property type="entry name" value="CYTOCHROME_P450"/>
    <property type="match status" value="1"/>
</dbReference>
<feature type="binding site" description="axial binding residue" evidence="8">
    <location>
        <position position="441"/>
    </location>
    <ligand>
        <name>heme</name>
        <dbReference type="ChEBI" id="CHEBI:30413"/>
    </ligand>
    <ligandPart>
        <name>Fe</name>
        <dbReference type="ChEBI" id="CHEBI:18248"/>
    </ligandPart>
</feature>
<dbReference type="GO" id="GO:0020037">
    <property type="term" value="F:heme binding"/>
    <property type="evidence" value="ECO:0007669"/>
    <property type="project" value="InterPro"/>
</dbReference>
<dbReference type="CDD" id="cd11072">
    <property type="entry name" value="CYP71-like"/>
    <property type="match status" value="1"/>
</dbReference>
<evidence type="ECO:0000256" key="9">
    <source>
        <dbReference type="RuleBase" id="RU000461"/>
    </source>
</evidence>
<keyword evidence="12" id="KW-1185">Reference proteome</keyword>
<dbReference type="InterPro" id="IPR002401">
    <property type="entry name" value="Cyt_P450_E_grp-I"/>
</dbReference>
<dbReference type="PANTHER" id="PTHR47955:SF19">
    <property type="entry name" value="CYTOCHROME P450 71A9-LIKE ISOFORM X1"/>
    <property type="match status" value="1"/>
</dbReference>
<dbReference type="GO" id="GO:0016705">
    <property type="term" value="F:oxidoreductase activity, acting on paired donors, with incorporation or reduction of molecular oxygen"/>
    <property type="evidence" value="ECO:0007669"/>
    <property type="project" value="InterPro"/>
</dbReference>
<reference evidence="11 12" key="1">
    <citation type="journal article" date="2019" name="Nat. Plants">
        <title>Genome sequencing of Musa balbisiana reveals subgenome evolution and function divergence in polyploid bananas.</title>
        <authorList>
            <person name="Yao X."/>
        </authorList>
    </citation>
    <scope>NUCLEOTIDE SEQUENCE [LARGE SCALE GENOMIC DNA]</scope>
    <source>
        <strain evidence="12">cv. DH-PKW</strain>
        <tissue evidence="11">Leaves</tissue>
    </source>
</reference>
<dbReference type="InterPro" id="IPR017972">
    <property type="entry name" value="Cyt_P450_CS"/>
</dbReference>
<evidence type="ECO:0000256" key="8">
    <source>
        <dbReference type="PIRSR" id="PIRSR602401-1"/>
    </source>
</evidence>
<feature type="chain" id="PRO_5020467927" evidence="10">
    <location>
        <begin position="28"/>
        <end position="510"/>
    </location>
</feature>
<protein>
    <submittedName>
        <fullName evidence="11">Uncharacterized protein</fullName>
    </submittedName>
</protein>
<proteinExistence type="inferred from homology"/>
<sequence>MDVTGTTFLFASFLVLLLLLLRKHSYSRRGNARLPPGPFKLPLIGSLHHVLGPLPYRSLAALSEKFGAVMLLKLGEVPTLVVSSPEAAAEIMKTQDVSFASRPMISSVRIIGYGDKSPAFAPYGSYWREIRKMSILELLSIKRVLSFRSIREEEVLNFVRSMDLSSNSDSTVNLSSKFVLMTNDIAARAIIGRKCKYQKQFLQVINRGLEASGGFSLVDLFPSSSLVSLLSGMSLKLPRLHREMDAILSSIIQEHRERNSTEQVEEDLVDVLLKVQREGSLPFAFTDVAVKAIILDLFGAGGETTATTLEWIMSELMRNPGAMKRVQQEVRETVGGKGRVREEDINEMNYLRMIIKETLRLHPPLPLLLPRECQEPREILGYQIPEKTRVLVNVWALGRDPRHWDDAAMFKPERFDRGSSTVDFKGNNFEFIPFGAGRRMCPGIAFGMASVELSLASLLYHFDWELPARDGVKPNELDMTESFSLTCRRRSGLCLRAIPRNPCPMHSMQT</sequence>
<evidence type="ECO:0000256" key="2">
    <source>
        <dbReference type="ARBA" id="ARBA00010617"/>
    </source>
</evidence>
<evidence type="ECO:0000313" key="12">
    <source>
        <dbReference type="Proteomes" id="UP000317650"/>
    </source>
</evidence>
<keyword evidence="3 8" id="KW-0349">Heme</keyword>
<dbReference type="GO" id="GO:0004497">
    <property type="term" value="F:monooxygenase activity"/>
    <property type="evidence" value="ECO:0007669"/>
    <property type="project" value="UniProtKB-KW"/>
</dbReference>
<dbReference type="Pfam" id="PF00067">
    <property type="entry name" value="p450"/>
    <property type="match status" value="1"/>
</dbReference>
<organism evidence="11 12">
    <name type="scientific">Musa balbisiana</name>
    <name type="common">Banana</name>
    <dbReference type="NCBI Taxonomy" id="52838"/>
    <lineage>
        <taxon>Eukaryota</taxon>
        <taxon>Viridiplantae</taxon>
        <taxon>Streptophyta</taxon>
        <taxon>Embryophyta</taxon>
        <taxon>Tracheophyta</taxon>
        <taxon>Spermatophyta</taxon>
        <taxon>Magnoliopsida</taxon>
        <taxon>Liliopsida</taxon>
        <taxon>Zingiberales</taxon>
        <taxon>Musaceae</taxon>
        <taxon>Musa</taxon>
    </lineage>
</organism>
<evidence type="ECO:0000256" key="7">
    <source>
        <dbReference type="ARBA" id="ARBA00023033"/>
    </source>
</evidence>
<dbReference type="PRINTS" id="PR00385">
    <property type="entry name" value="P450"/>
</dbReference>
<gene>
    <name evidence="11" type="ORF">C4D60_Mb09t22970</name>
</gene>
<evidence type="ECO:0000256" key="10">
    <source>
        <dbReference type="SAM" id="SignalP"/>
    </source>
</evidence>
<comment type="similarity">
    <text evidence="2 9">Belongs to the cytochrome P450 family.</text>
</comment>
<comment type="caution">
    <text evidence="11">The sequence shown here is derived from an EMBL/GenBank/DDBJ whole genome shotgun (WGS) entry which is preliminary data.</text>
</comment>
<keyword evidence="10" id="KW-0732">Signal</keyword>
<dbReference type="EMBL" id="PYDT01000010">
    <property type="protein sequence ID" value="THU48130.1"/>
    <property type="molecule type" value="Genomic_DNA"/>
</dbReference>
<evidence type="ECO:0000256" key="3">
    <source>
        <dbReference type="ARBA" id="ARBA00022617"/>
    </source>
</evidence>
<dbReference type="PRINTS" id="PR00463">
    <property type="entry name" value="EP450I"/>
</dbReference>
<accession>A0A4S8III4</accession>
<keyword evidence="6 8" id="KW-0408">Iron</keyword>
<name>A0A4S8III4_MUSBA</name>
<dbReference type="FunFam" id="1.10.630.10:FF:000064">
    <property type="entry name" value="Cytochrome P450 monooxygenase"/>
    <property type="match status" value="1"/>
</dbReference>
<dbReference type="STRING" id="52838.A0A4S8III4"/>
<keyword evidence="4 8" id="KW-0479">Metal-binding</keyword>
<evidence type="ECO:0000313" key="11">
    <source>
        <dbReference type="EMBL" id="THU48130.1"/>
    </source>
</evidence>
<dbReference type="Gene3D" id="1.10.630.10">
    <property type="entry name" value="Cytochrome P450"/>
    <property type="match status" value="1"/>
</dbReference>
<keyword evidence="7 9" id="KW-0503">Monooxygenase</keyword>
<keyword evidence="5 9" id="KW-0560">Oxidoreductase</keyword>
<dbReference type="AlphaFoldDB" id="A0A4S8III4"/>